<dbReference type="Gene3D" id="3.30.160.60">
    <property type="entry name" value="Classic Zinc Finger"/>
    <property type="match status" value="2"/>
</dbReference>
<keyword evidence="1" id="KW-0479">Metal-binding</keyword>
<dbReference type="PANTHER" id="PTHR24379">
    <property type="entry name" value="KRAB AND ZINC FINGER DOMAIN-CONTAINING"/>
    <property type="match status" value="1"/>
</dbReference>
<evidence type="ECO:0000313" key="8">
    <source>
        <dbReference type="EMBL" id="KAH3858967.1"/>
    </source>
</evidence>
<evidence type="ECO:0000259" key="7">
    <source>
        <dbReference type="PROSITE" id="PS50157"/>
    </source>
</evidence>
<keyword evidence="2" id="KW-0677">Repeat</keyword>
<feature type="region of interest" description="Disordered" evidence="6">
    <location>
        <begin position="93"/>
        <end position="120"/>
    </location>
</feature>
<evidence type="ECO:0000313" key="9">
    <source>
        <dbReference type="Proteomes" id="UP000828390"/>
    </source>
</evidence>
<keyword evidence="3 5" id="KW-0863">Zinc-finger</keyword>
<dbReference type="GO" id="GO:0008270">
    <property type="term" value="F:zinc ion binding"/>
    <property type="evidence" value="ECO:0007669"/>
    <property type="project" value="UniProtKB-KW"/>
</dbReference>
<evidence type="ECO:0000256" key="4">
    <source>
        <dbReference type="ARBA" id="ARBA00022833"/>
    </source>
</evidence>
<dbReference type="SUPFAM" id="SSF57667">
    <property type="entry name" value="beta-beta-alpha zinc fingers"/>
    <property type="match status" value="1"/>
</dbReference>
<keyword evidence="4" id="KW-0862">Zinc</keyword>
<dbReference type="Proteomes" id="UP000828390">
    <property type="component" value="Unassembled WGS sequence"/>
</dbReference>
<dbReference type="PROSITE" id="PS50157">
    <property type="entry name" value="ZINC_FINGER_C2H2_2"/>
    <property type="match status" value="2"/>
</dbReference>
<feature type="compositionally biased region" description="Polar residues" evidence="6">
    <location>
        <begin position="221"/>
        <end position="237"/>
    </location>
</feature>
<dbReference type="FunFam" id="3.30.160.60:FF:000358">
    <property type="entry name" value="zinc finger protein 24"/>
    <property type="match status" value="1"/>
</dbReference>
<keyword evidence="9" id="KW-1185">Reference proteome</keyword>
<gene>
    <name evidence="8" type="ORF">DPMN_101612</name>
</gene>
<protein>
    <recommendedName>
        <fullName evidence="7">C2H2-type domain-containing protein</fullName>
    </recommendedName>
</protein>
<dbReference type="InterPro" id="IPR013087">
    <property type="entry name" value="Znf_C2H2_type"/>
</dbReference>
<organism evidence="8 9">
    <name type="scientific">Dreissena polymorpha</name>
    <name type="common">Zebra mussel</name>
    <name type="synonym">Mytilus polymorpha</name>
    <dbReference type="NCBI Taxonomy" id="45954"/>
    <lineage>
        <taxon>Eukaryota</taxon>
        <taxon>Metazoa</taxon>
        <taxon>Spiralia</taxon>
        <taxon>Lophotrochozoa</taxon>
        <taxon>Mollusca</taxon>
        <taxon>Bivalvia</taxon>
        <taxon>Autobranchia</taxon>
        <taxon>Heteroconchia</taxon>
        <taxon>Euheterodonta</taxon>
        <taxon>Imparidentia</taxon>
        <taxon>Neoheterodontei</taxon>
        <taxon>Myida</taxon>
        <taxon>Dreissenoidea</taxon>
        <taxon>Dreissenidae</taxon>
        <taxon>Dreissena</taxon>
    </lineage>
</organism>
<reference evidence="8" key="2">
    <citation type="submission" date="2020-11" db="EMBL/GenBank/DDBJ databases">
        <authorList>
            <person name="McCartney M.A."/>
            <person name="Auch B."/>
            <person name="Kono T."/>
            <person name="Mallez S."/>
            <person name="Becker A."/>
            <person name="Gohl D.M."/>
            <person name="Silverstein K.A.T."/>
            <person name="Koren S."/>
            <person name="Bechman K.B."/>
            <person name="Herman A."/>
            <person name="Abrahante J.E."/>
            <person name="Garbe J."/>
        </authorList>
    </citation>
    <scope>NUCLEOTIDE SEQUENCE</scope>
    <source>
        <strain evidence="8">Duluth1</strain>
        <tissue evidence="8">Whole animal</tissue>
    </source>
</reference>
<dbReference type="SMART" id="SM00355">
    <property type="entry name" value="ZnF_C2H2"/>
    <property type="match status" value="2"/>
</dbReference>
<evidence type="ECO:0000256" key="1">
    <source>
        <dbReference type="ARBA" id="ARBA00022723"/>
    </source>
</evidence>
<dbReference type="Pfam" id="PF00096">
    <property type="entry name" value="zf-C2H2"/>
    <property type="match status" value="2"/>
</dbReference>
<dbReference type="InterPro" id="IPR036236">
    <property type="entry name" value="Znf_C2H2_sf"/>
</dbReference>
<accession>A0A9D4LHU9</accession>
<feature type="region of interest" description="Disordered" evidence="6">
    <location>
        <begin position="213"/>
        <end position="241"/>
    </location>
</feature>
<dbReference type="FunFam" id="3.30.160.60:FF:003017">
    <property type="entry name" value="Si:cabz01054396.2"/>
    <property type="match status" value="1"/>
</dbReference>
<feature type="domain" description="C2H2-type" evidence="7">
    <location>
        <begin position="374"/>
        <end position="397"/>
    </location>
</feature>
<comment type="caution">
    <text evidence="8">The sequence shown here is derived from an EMBL/GenBank/DDBJ whole genome shotgun (WGS) entry which is preliminary data.</text>
</comment>
<evidence type="ECO:0000256" key="6">
    <source>
        <dbReference type="SAM" id="MobiDB-lite"/>
    </source>
</evidence>
<dbReference type="PROSITE" id="PS00028">
    <property type="entry name" value="ZINC_FINGER_C2H2_1"/>
    <property type="match status" value="2"/>
</dbReference>
<proteinExistence type="predicted"/>
<feature type="domain" description="C2H2-type" evidence="7">
    <location>
        <begin position="346"/>
        <end position="373"/>
    </location>
</feature>
<name>A0A9D4LHU9_DREPO</name>
<evidence type="ECO:0000256" key="2">
    <source>
        <dbReference type="ARBA" id="ARBA00022737"/>
    </source>
</evidence>
<reference evidence="8" key="1">
    <citation type="journal article" date="2019" name="bioRxiv">
        <title>The Genome of the Zebra Mussel, Dreissena polymorpha: A Resource for Invasive Species Research.</title>
        <authorList>
            <person name="McCartney M.A."/>
            <person name="Auch B."/>
            <person name="Kono T."/>
            <person name="Mallez S."/>
            <person name="Zhang Y."/>
            <person name="Obille A."/>
            <person name="Becker A."/>
            <person name="Abrahante J.E."/>
            <person name="Garbe J."/>
            <person name="Badalamenti J.P."/>
            <person name="Herman A."/>
            <person name="Mangelson H."/>
            <person name="Liachko I."/>
            <person name="Sullivan S."/>
            <person name="Sone E.D."/>
            <person name="Koren S."/>
            <person name="Silverstein K.A.T."/>
            <person name="Beckman K.B."/>
            <person name="Gohl D.M."/>
        </authorList>
    </citation>
    <scope>NUCLEOTIDE SEQUENCE</scope>
    <source>
        <strain evidence="8">Duluth1</strain>
        <tissue evidence="8">Whole animal</tissue>
    </source>
</reference>
<dbReference type="OrthoDB" id="10018191at2759"/>
<evidence type="ECO:0000256" key="5">
    <source>
        <dbReference type="PROSITE-ProRule" id="PRU00042"/>
    </source>
</evidence>
<evidence type="ECO:0000256" key="3">
    <source>
        <dbReference type="ARBA" id="ARBA00022771"/>
    </source>
</evidence>
<dbReference type="PANTHER" id="PTHR24379:SF121">
    <property type="entry name" value="C2H2-TYPE DOMAIN-CONTAINING PROTEIN"/>
    <property type="match status" value="1"/>
</dbReference>
<dbReference type="EMBL" id="JAIWYP010000003">
    <property type="protein sequence ID" value="KAH3858967.1"/>
    <property type="molecule type" value="Genomic_DNA"/>
</dbReference>
<sequence length="489" mass="55485">MASSEPGEVPKEELMYKSLLRTVLRQQIQLLVEQLSEKVGEETVVLSASVADGELSHLGSKYGRIFIEKEDWFKKKFQAFCCNGSLSDIPVQHLNETPMAGDPKPHNQTLSNPRPHGNRSELAEKINPGNKNELIEQVNKKHYLAESVNENIKTYFHSKETDAACDIDPPAKVRKLHHEADKTWQFNTEMLKIPDLSQANSDFMKKLNSAVGIPLPKSSEGDSNSNGQEEQSFQSPNDELDVDTSIVKVEKEVDEMTDRYCTDRMMEQYKMNMQRFADSGSVFHFNDVQFPSVHSLARSWTGQPPVMQSPNNTAASVSQSQNHNPFYTVENHNVLSPYGEVVLRTFKCQFCEKEFREKTNLKVHLRTHTGERPFKCFLCGKDFSHSSNLKQHERGVHKLPSRLPQYKQQFYNEFNKLASELYPNTSLSGSNLPSEYTCSGALPDIGTNRDNVACQDRDKFFANSGVIKTENFEDDETLASEMKEPLVSV</sequence>
<dbReference type="AlphaFoldDB" id="A0A9D4LHU9"/>